<evidence type="ECO:0000313" key="5">
    <source>
        <dbReference type="EMBL" id="SVA51723.1"/>
    </source>
</evidence>
<dbReference type="SUPFAM" id="SSF50998">
    <property type="entry name" value="Quinoprotein alcohol dehydrogenase-like"/>
    <property type="match status" value="1"/>
</dbReference>
<dbReference type="InterPro" id="IPR015943">
    <property type="entry name" value="WD40/YVTN_repeat-like_dom_sf"/>
</dbReference>
<keyword evidence="3" id="KW-0998">Cell outer membrane</keyword>
<evidence type="ECO:0000256" key="3">
    <source>
        <dbReference type="ARBA" id="ARBA00023237"/>
    </source>
</evidence>
<dbReference type="SMART" id="SM00564">
    <property type="entry name" value="PQQ"/>
    <property type="match status" value="6"/>
</dbReference>
<organism evidence="5">
    <name type="scientific">marine metagenome</name>
    <dbReference type="NCBI Taxonomy" id="408172"/>
    <lineage>
        <taxon>unclassified sequences</taxon>
        <taxon>metagenomes</taxon>
        <taxon>ecological metagenomes</taxon>
    </lineage>
</organism>
<dbReference type="Pfam" id="PF13360">
    <property type="entry name" value="PQQ_2"/>
    <property type="match status" value="1"/>
</dbReference>
<evidence type="ECO:0000259" key="4">
    <source>
        <dbReference type="Pfam" id="PF13360"/>
    </source>
</evidence>
<dbReference type="Gene3D" id="2.130.10.10">
    <property type="entry name" value="YVTN repeat-like/Quinoprotein amine dehydrogenase"/>
    <property type="match status" value="1"/>
</dbReference>
<dbReference type="PANTHER" id="PTHR34512:SF30">
    <property type="entry name" value="OUTER MEMBRANE PROTEIN ASSEMBLY FACTOR BAMB"/>
    <property type="match status" value="1"/>
</dbReference>
<reference evidence="5" key="1">
    <citation type="submission" date="2018-05" db="EMBL/GenBank/DDBJ databases">
        <authorList>
            <person name="Lanie J.A."/>
            <person name="Ng W.-L."/>
            <person name="Kazmierczak K.M."/>
            <person name="Andrzejewski T.M."/>
            <person name="Davidsen T.M."/>
            <person name="Wayne K.J."/>
            <person name="Tettelin H."/>
            <person name="Glass J.I."/>
            <person name="Rusch D."/>
            <person name="Podicherti R."/>
            <person name="Tsui H.-C.T."/>
            <person name="Winkler M.E."/>
        </authorList>
    </citation>
    <scope>NUCLEOTIDE SEQUENCE</scope>
</reference>
<evidence type="ECO:0000256" key="2">
    <source>
        <dbReference type="ARBA" id="ARBA00023136"/>
    </source>
</evidence>
<dbReference type="HAMAP" id="MF_00923">
    <property type="entry name" value="OM_assembly_BamB"/>
    <property type="match status" value="1"/>
</dbReference>
<dbReference type="PANTHER" id="PTHR34512">
    <property type="entry name" value="CELL SURFACE PROTEIN"/>
    <property type="match status" value="1"/>
</dbReference>
<dbReference type="InterPro" id="IPR011047">
    <property type="entry name" value="Quinoprotein_ADH-like_sf"/>
</dbReference>
<gene>
    <name evidence="5" type="ORF">METZ01_LOCUS104577</name>
</gene>
<dbReference type="InterPro" id="IPR018391">
    <property type="entry name" value="PQQ_b-propeller_rpt"/>
</dbReference>
<accession>A0A381WIG3</accession>
<dbReference type="InterPro" id="IPR002372">
    <property type="entry name" value="PQQ_rpt_dom"/>
</dbReference>
<sequence>MGWLKFWGDDEEVELPAELYDIKQEITLSIKWKSRSGDGKNLGRILPVIIDDKAFIASSTGEVQSLGLEKGKKIWSRKTKDPISGALGEGFKKLFYGTLDGEVVSLSSSDGKEEWRTQTSSEVLSPPATNGNIVAVHSTDGSISGLDFKTGTQRWIHQSSSPRLSLRGTSIPFFDQGFIFTGFANGKVSMIYPDTGSVRWEVPVAINEGKSELERIVDIDGKLIIYGGLLFSASFQGNLTALDLKSGRPVWQEKISTSKDLSEARSRIISVDDKSIVRGYGSSSGVLVWQQEDLKLRKISSPVTIKSNVVVGDYEGYLHILSSKDGSFLARKKVSNKPIIEIVSEGDQLLVLDETGLLIFLLIG</sequence>
<protein>
    <recommendedName>
        <fullName evidence="4">Pyrrolo-quinoline quinone repeat domain-containing protein</fullName>
    </recommendedName>
</protein>
<keyword evidence="1" id="KW-0732">Signal</keyword>
<evidence type="ECO:0000256" key="1">
    <source>
        <dbReference type="ARBA" id="ARBA00022729"/>
    </source>
</evidence>
<feature type="domain" description="Pyrrolo-quinoline quinone repeat" evidence="4">
    <location>
        <begin position="60"/>
        <end position="272"/>
    </location>
</feature>
<name>A0A381WIG3_9ZZZZ</name>
<proteinExistence type="inferred from homology"/>
<dbReference type="EMBL" id="UINC01011767">
    <property type="protein sequence ID" value="SVA51723.1"/>
    <property type="molecule type" value="Genomic_DNA"/>
</dbReference>
<dbReference type="NCBIfam" id="TIGR03300">
    <property type="entry name" value="assembly_YfgL"/>
    <property type="match status" value="1"/>
</dbReference>
<dbReference type="AlphaFoldDB" id="A0A381WIG3"/>
<dbReference type="InterPro" id="IPR017687">
    <property type="entry name" value="BamB"/>
</dbReference>
<keyword evidence="2" id="KW-0472">Membrane</keyword>